<dbReference type="SUPFAM" id="SSF53300">
    <property type="entry name" value="vWA-like"/>
    <property type="match status" value="1"/>
</dbReference>
<sequence length="712" mass="77004">MISCPSSSSTTSLSCSVPSLQHRMLTLFSVLSIVASSLTAAMCSVNIKSLRMSSIQTASFPEISFSTTVTMEGVPVSGLTAKDFLISEDDAQVRNFRITMKGLPVDVALVLDTSGSVKNFLREIKKGASMFVDSLKDSDQALVIEFSDDVLLSQKLTYDKAVLKSSIDDLRARGGTKLYDAIARGVNEIRSGRGIVVVMTDGRDIRKASDTDQYSDTRLEDLLNTVKKKKVPIFSIGVGNDIDIEGLSALGKISGGKFFQTMDPAGITEMYRQISRLINCHYLITYNTPKPVNEGKWRTVKIVEKIGSATAEGKYQIPLPPEMTAKTEPIDTLRIYELGGSHINITTHDKNYLEGELKVLNQDILLDSLDTVLTGKTFSIYDRTRTDSSTRSDFNEGKGTGARTFKLINGQKFFFTDDGSSLCEYNLKVPAGCTLELYFPHSNVTIGSGTGKLVLYRLVPGSVKIESASNPVIFNRGTGSITVNWIEGNATLVADGPGGIDVMGGNVQFLNAGTYGVGDIHFGGSSVDSRIWVGGVGSIGISELQHKPVMMVDDGVGSINIGKNIGNQWEPQAIETLADPTAWVKVPAVIPYPGNSIFTLKSGDLIDSKGYGGIDYSPAGPSNTSNVDYSSNSSKYNDYQSPQSVDNESVINDLKNSDSHGTNYDFETPDIDMDINSDKDRDTDSDAEYDTESDSDSDSDTDTDSDSITDDN</sequence>
<dbReference type="PROSITE" id="PS50234">
    <property type="entry name" value="VWFA"/>
    <property type="match status" value="1"/>
</dbReference>
<dbReference type="AlphaFoldDB" id="A0A2N1PMV2"/>
<gene>
    <name evidence="3" type="ORF">CVV64_13400</name>
</gene>
<dbReference type="InterPro" id="IPR002035">
    <property type="entry name" value="VWF_A"/>
</dbReference>
<dbReference type="InterPro" id="IPR050525">
    <property type="entry name" value="ECM_Assembly_Org"/>
</dbReference>
<reference evidence="3 4" key="1">
    <citation type="journal article" date="2017" name="ISME J.">
        <title>Potential for microbial H2 and metal transformations associated with novel bacteria and archaea in deep terrestrial subsurface sediments.</title>
        <authorList>
            <person name="Hernsdorf A.W."/>
            <person name="Amano Y."/>
            <person name="Miyakawa K."/>
            <person name="Ise K."/>
            <person name="Suzuki Y."/>
            <person name="Anantharaman K."/>
            <person name="Probst A."/>
            <person name="Burstein D."/>
            <person name="Thomas B.C."/>
            <person name="Banfield J.F."/>
        </authorList>
    </citation>
    <scope>NUCLEOTIDE SEQUENCE [LARGE SCALE GENOMIC DNA]</scope>
    <source>
        <strain evidence="3">HGW-Wallbacteria-1</strain>
    </source>
</reference>
<evidence type="ECO:0000256" key="1">
    <source>
        <dbReference type="SAM" id="MobiDB-lite"/>
    </source>
</evidence>
<evidence type="ECO:0000313" key="3">
    <source>
        <dbReference type="EMBL" id="PKK89666.1"/>
    </source>
</evidence>
<feature type="region of interest" description="Disordered" evidence="1">
    <location>
        <begin position="615"/>
        <end position="712"/>
    </location>
</feature>
<evidence type="ECO:0000313" key="4">
    <source>
        <dbReference type="Proteomes" id="UP000233256"/>
    </source>
</evidence>
<accession>A0A2N1PMV2</accession>
<dbReference type="InterPro" id="IPR017802">
    <property type="entry name" value="VWFA-rel_acidobac-type"/>
</dbReference>
<feature type="domain" description="VWFA" evidence="2">
    <location>
        <begin position="106"/>
        <end position="274"/>
    </location>
</feature>
<dbReference type="Gene3D" id="3.40.50.410">
    <property type="entry name" value="von Willebrand factor, type A domain"/>
    <property type="match status" value="1"/>
</dbReference>
<feature type="compositionally biased region" description="Low complexity" evidence="1">
    <location>
        <begin position="622"/>
        <end position="641"/>
    </location>
</feature>
<proteinExistence type="predicted"/>
<dbReference type="PANTHER" id="PTHR24020">
    <property type="entry name" value="COLLAGEN ALPHA"/>
    <property type="match status" value="1"/>
</dbReference>
<dbReference type="NCBIfam" id="TIGR03436">
    <property type="entry name" value="acidobact_VWFA"/>
    <property type="match status" value="1"/>
</dbReference>
<dbReference type="EMBL" id="PGXC01000014">
    <property type="protein sequence ID" value="PKK89666.1"/>
    <property type="molecule type" value="Genomic_DNA"/>
</dbReference>
<evidence type="ECO:0000259" key="2">
    <source>
        <dbReference type="PROSITE" id="PS50234"/>
    </source>
</evidence>
<dbReference type="Proteomes" id="UP000233256">
    <property type="component" value="Unassembled WGS sequence"/>
</dbReference>
<dbReference type="Pfam" id="PF00092">
    <property type="entry name" value="VWA"/>
    <property type="match status" value="1"/>
</dbReference>
<feature type="compositionally biased region" description="Acidic residues" evidence="1">
    <location>
        <begin position="685"/>
        <end position="712"/>
    </location>
</feature>
<dbReference type="InterPro" id="IPR036465">
    <property type="entry name" value="vWFA_dom_sf"/>
</dbReference>
<protein>
    <recommendedName>
        <fullName evidence="2">VWFA domain-containing protein</fullName>
    </recommendedName>
</protein>
<comment type="caution">
    <text evidence="3">The sequence shown here is derived from an EMBL/GenBank/DDBJ whole genome shotgun (WGS) entry which is preliminary data.</text>
</comment>
<dbReference type="PANTHER" id="PTHR24020:SF84">
    <property type="entry name" value="VWFA DOMAIN-CONTAINING PROTEIN"/>
    <property type="match status" value="1"/>
</dbReference>
<name>A0A2N1PMV2_9BACT</name>
<dbReference type="SMART" id="SM00327">
    <property type="entry name" value="VWA"/>
    <property type="match status" value="1"/>
</dbReference>
<organism evidence="3 4">
    <name type="scientific">Candidatus Wallbacteria bacterium HGW-Wallbacteria-1</name>
    <dbReference type="NCBI Taxonomy" id="2013854"/>
    <lineage>
        <taxon>Bacteria</taxon>
        <taxon>Candidatus Walliibacteriota</taxon>
    </lineage>
</organism>
<dbReference type="CDD" id="cd00198">
    <property type="entry name" value="vWFA"/>
    <property type="match status" value="1"/>
</dbReference>